<comment type="caution">
    <text evidence="1">The sequence shown here is derived from an EMBL/GenBank/DDBJ whole genome shotgun (WGS) entry which is preliminary data.</text>
</comment>
<reference evidence="1 2" key="1">
    <citation type="journal article" date="2021" name="Commun. Biol.">
        <title>Genomic insights into the host specific adaptation of the Pneumocystis genus.</title>
        <authorList>
            <person name="Cisse O.H."/>
            <person name="Ma L."/>
            <person name="Dekker J.P."/>
            <person name="Khil P.P."/>
            <person name="Youn J.-H."/>
            <person name="Brenchley J.M."/>
            <person name="Blair R."/>
            <person name="Pahar B."/>
            <person name="Chabe M."/>
            <person name="Van Rompay K.K.A."/>
            <person name="Keesler R."/>
            <person name="Sukura A."/>
            <person name="Hirsch V."/>
            <person name="Kutty G."/>
            <person name="Liu Y."/>
            <person name="Peng L."/>
            <person name="Chen J."/>
            <person name="Song J."/>
            <person name="Weissenbacher-Lang C."/>
            <person name="Xu J."/>
            <person name="Upham N.S."/>
            <person name="Stajich J.E."/>
            <person name="Cuomo C.A."/>
            <person name="Cushion M.T."/>
            <person name="Kovacs J.A."/>
        </authorList>
    </citation>
    <scope>NUCLEOTIDE SEQUENCE [LARGE SCALE GENOMIC DNA]</scope>
    <source>
        <strain evidence="1 2">RABM</strain>
    </source>
</reference>
<dbReference type="EMBL" id="JABTEG010000009">
    <property type="protein sequence ID" value="KAG4304328.1"/>
    <property type="molecule type" value="Genomic_DNA"/>
</dbReference>
<gene>
    <name evidence="1" type="ORF">PORY_002303</name>
</gene>
<evidence type="ECO:0000313" key="1">
    <source>
        <dbReference type="EMBL" id="KAG4304328.1"/>
    </source>
</evidence>
<keyword evidence="2" id="KW-1185">Reference proteome</keyword>
<organism evidence="1 2">
    <name type="scientific">Pneumocystis oryctolagi</name>
    <dbReference type="NCBI Taxonomy" id="42067"/>
    <lineage>
        <taxon>Eukaryota</taxon>
        <taxon>Fungi</taxon>
        <taxon>Dikarya</taxon>
        <taxon>Ascomycota</taxon>
        <taxon>Taphrinomycotina</taxon>
        <taxon>Pneumocystomycetes</taxon>
        <taxon>Pneumocystaceae</taxon>
        <taxon>Pneumocystis</taxon>
    </lineage>
</organism>
<evidence type="ECO:0000313" key="2">
    <source>
        <dbReference type="Proteomes" id="UP000768646"/>
    </source>
</evidence>
<protein>
    <submittedName>
        <fullName evidence="1">Uncharacterized protein</fullName>
    </submittedName>
</protein>
<proteinExistence type="predicted"/>
<name>A0ACB7CBM3_9ASCO</name>
<accession>A0ACB7CBM3</accession>
<sequence>MDTFLFLKYLVRRVRKVLRDISTKNTRDDDPIPLKKISKKRMNTNTASVKMSFNFINTQNKNMFSSINTTNALFNDDPFLSKKSSKKKRSFKKFRAIFPSRTNDCCANTFHPKHPIFEPTLLVPRSTSIMQQLEIYNCYPASFNLFKCI</sequence>
<dbReference type="Proteomes" id="UP000768646">
    <property type="component" value="Unassembled WGS sequence"/>
</dbReference>